<name>A0A6A5CBI3_NAEFO</name>
<organism evidence="12 13">
    <name type="scientific">Naegleria fowleri</name>
    <name type="common">Brain eating amoeba</name>
    <dbReference type="NCBI Taxonomy" id="5763"/>
    <lineage>
        <taxon>Eukaryota</taxon>
        <taxon>Discoba</taxon>
        <taxon>Heterolobosea</taxon>
        <taxon>Tetramitia</taxon>
        <taxon>Eutetramitia</taxon>
        <taxon>Vahlkampfiidae</taxon>
        <taxon>Naegleria</taxon>
    </lineage>
</organism>
<evidence type="ECO:0000256" key="3">
    <source>
        <dbReference type="ARBA" id="ARBA00022448"/>
    </source>
</evidence>
<gene>
    <name evidence="12" type="ORF">FDP41_000105</name>
</gene>
<dbReference type="VEuPathDB" id="AmoebaDB:FDP41_000105"/>
<dbReference type="Gene3D" id="2.130.10.10">
    <property type="entry name" value="YVTN repeat-like/Quinoprotein amine dehydrogenase"/>
    <property type="match status" value="2"/>
</dbReference>
<dbReference type="OMA" id="IWDKRVK"/>
<dbReference type="GO" id="GO:0016558">
    <property type="term" value="P:protein import into peroxisome matrix"/>
    <property type="evidence" value="ECO:0007669"/>
    <property type="project" value="InterPro"/>
</dbReference>
<keyword evidence="8" id="KW-0576">Peroxisome</keyword>
<keyword evidence="6" id="KW-0677">Repeat</keyword>
<protein>
    <recommendedName>
        <fullName evidence="10">Peroxin-7</fullName>
    </recommendedName>
</protein>
<evidence type="ECO:0000256" key="10">
    <source>
        <dbReference type="ARBA" id="ARBA00032565"/>
    </source>
</evidence>
<dbReference type="OrthoDB" id="273771at2759"/>
<evidence type="ECO:0000256" key="6">
    <source>
        <dbReference type="ARBA" id="ARBA00022737"/>
    </source>
</evidence>
<dbReference type="PROSITE" id="PS50294">
    <property type="entry name" value="WD_REPEATS_REGION"/>
    <property type="match status" value="2"/>
</dbReference>
<dbReference type="AlphaFoldDB" id="A0A6A5CBI3"/>
<evidence type="ECO:0000256" key="7">
    <source>
        <dbReference type="ARBA" id="ARBA00022927"/>
    </source>
</evidence>
<keyword evidence="13" id="KW-1185">Reference proteome</keyword>
<dbReference type="EMBL" id="VFQX01000001">
    <property type="protein sequence ID" value="KAF0985066.1"/>
    <property type="molecule type" value="Genomic_DNA"/>
</dbReference>
<proteinExistence type="inferred from homology"/>
<dbReference type="SUPFAM" id="SSF50978">
    <property type="entry name" value="WD40 repeat-like"/>
    <property type="match status" value="1"/>
</dbReference>
<dbReference type="VEuPathDB" id="AmoebaDB:NfTy_025790"/>
<dbReference type="PROSITE" id="PS50082">
    <property type="entry name" value="WD_REPEATS_2"/>
    <property type="match status" value="3"/>
</dbReference>
<dbReference type="Proteomes" id="UP000444721">
    <property type="component" value="Unassembled WGS sequence"/>
</dbReference>
<dbReference type="SMART" id="SM00320">
    <property type="entry name" value="WD40"/>
    <property type="match status" value="6"/>
</dbReference>
<dbReference type="PANTHER" id="PTHR46027:SF1">
    <property type="entry name" value="PEROXISOMAL TARGETING SIGNAL 2 RECEPTOR"/>
    <property type="match status" value="1"/>
</dbReference>
<evidence type="ECO:0000256" key="4">
    <source>
        <dbReference type="ARBA" id="ARBA00022490"/>
    </source>
</evidence>
<dbReference type="GO" id="GO:0005053">
    <property type="term" value="F:peroxisome matrix targeting signal-2 binding"/>
    <property type="evidence" value="ECO:0007669"/>
    <property type="project" value="InterPro"/>
</dbReference>
<dbReference type="InterPro" id="IPR020472">
    <property type="entry name" value="WD40_PAC1"/>
</dbReference>
<sequence length="367" mass="41770">MNFASISFSHSIHSLAYSTHYGNVCCVGTFDLNHWYHRGEIHVCHVSSFNNISENGDSTFHDLNEKPLIKQIAVLDNKVGVNKLMWSEIFKELVASANHDGTVTLWNVNQSQKVISILADKGYSIKCVDWNQFGDSATLVLVGSTSSRIKLFDSRNFEYVVEQFAEHTKVINDVKWNNNNKDEFASVSDDGLVKIWDKRVKNSINTLLDREQGGSPLKCCDWHKQNDWILAVGNDNGQLIIWDTRNDLQPIQRRQAHSASVQCISFDSSDVSRIMTGSKDQTLRVWSSITNSKQQQEGIYLTQEHKIHREYVRTVDWNIHNPNIVTSGSMDQSMVAVPLAYMTQVREYEVEGSLVTEKTRPQTLSKL</sequence>
<evidence type="ECO:0000256" key="8">
    <source>
        <dbReference type="ARBA" id="ARBA00023140"/>
    </source>
</evidence>
<dbReference type="VEuPathDB" id="AmoebaDB:NF0011080"/>
<dbReference type="RefSeq" id="XP_044569779.1">
    <property type="nucleotide sequence ID" value="XM_044700804.1"/>
</dbReference>
<dbReference type="InterPro" id="IPR036322">
    <property type="entry name" value="WD40_repeat_dom_sf"/>
</dbReference>
<dbReference type="PRINTS" id="PR00320">
    <property type="entry name" value="GPROTEINBRPT"/>
</dbReference>
<dbReference type="GO" id="GO:0005829">
    <property type="term" value="C:cytosol"/>
    <property type="evidence" value="ECO:0007669"/>
    <property type="project" value="UniProtKB-SubCell"/>
</dbReference>
<evidence type="ECO:0000256" key="11">
    <source>
        <dbReference type="PROSITE-ProRule" id="PRU00221"/>
    </source>
</evidence>
<feature type="repeat" description="WD" evidence="11">
    <location>
        <begin position="164"/>
        <end position="206"/>
    </location>
</feature>
<keyword evidence="5 11" id="KW-0853">WD repeat</keyword>
<feature type="repeat" description="WD" evidence="11">
    <location>
        <begin position="93"/>
        <end position="116"/>
    </location>
</feature>
<reference evidence="12 13" key="1">
    <citation type="journal article" date="2019" name="Sci. Rep.">
        <title>Nanopore sequencing improves the draft genome of the human pathogenic amoeba Naegleria fowleri.</title>
        <authorList>
            <person name="Liechti N."/>
            <person name="Schurch N."/>
            <person name="Bruggmann R."/>
            <person name="Wittwer M."/>
        </authorList>
    </citation>
    <scope>NUCLEOTIDE SEQUENCE [LARGE SCALE GENOMIC DNA]</scope>
    <source>
        <strain evidence="12 13">ATCC 30894</strain>
    </source>
</reference>
<feature type="repeat" description="WD" evidence="11">
    <location>
        <begin position="254"/>
        <end position="296"/>
    </location>
</feature>
<evidence type="ECO:0000313" key="12">
    <source>
        <dbReference type="EMBL" id="KAF0985066.1"/>
    </source>
</evidence>
<dbReference type="Pfam" id="PF00400">
    <property type="entry name" value="WD40"/>
    <property type="match status" value="3"/>
</dbReference>
<accession>A0A6A5CBI3</accession>
<keyword evidence="7" id="KW-0653">Protein transport</keyword>
<dbReference type="InterPro" id="IPR044536">
    <property type="entry name" value="PEX7"/>
</dbReference>
<evidence type="ECO:0000256" key="2">
    <source>
        <dbReference type="ARBA" id="ARBA00004514"/>
    </source>
</evidence>
<comment type="similarity">
    <text evidence="9">Belongs to the WD repeat peroxin-7 family.</text>
</comment>
<dbReference type="InterPro" id="IPR019775">
    <property type="entry name" value="WD40_repeat_CS"/>
</dbReference>
<keyword evidence="4" id="KW-0963">Cytoplasm</keyword>
<dbReference type="PANTHER" id="PTHR46027">
    <property type="entry name" value="PEROXISOMAL TARGETING SIGNAL 2 RECEPTOR"/>
    <property type="match status" value="1"/>
</dbReference>
<dbReference type="PROSITE" id="PS00678">
    <property type="entry name" value="WD_REPEATS_1"/>
    <property type="match status" value="1"/>
</dbReference>
<comment type="caution">
    <text evidence="12">The sequence shown here is derived from an EMBL/GenBank/DDBJ whole genome shotgun (WGS) entry which is preliminary data.</text>
</comment>
<evidence type="ECO:0000256" key="5">
    <source>
        <dbReference type="ARBA" id="ARBA00022574"/>
    </source>
</evidence>
<evidence type="ECO:0000256" key="1">
    <source>
        <dbReference type="ARBA" id="ARBA00004253"/>
    </source>
</evidence>
<keyword evidence="3" id="KW-0813">Transport</keyword>
<dbReference type="GeneID" id="68107323"/>
<dbReference type="GO" id="GO:0005782">
    <property type="term" value="C:peroxisomal matrix"/>
    <property type="evidence" value="ECO:0007669"/>
    <property type="project" value="UniProtKB-SubCell"/>
</dbReference>
<evidence type="ECO:0000256" key="9">
    <source>
        <dbReference type="ARBA" id="ARBA00024017"/>
    </source>
</evidence>
<comment type="subcellular location">
    <subcellularLocation>
        <location evidence="2">Cytoplasm</location>
        <location evidence="2">Cytosol</location>
    </subcellularLocation>
    <subcellularLocation>
        <location evidence="1">Peroxisome matrix</location>
    </subcellularLocation>
</comment>
<evidence type="ECO:0000313" key="13">
    <source>
        <dbReference type="Proteomes" id="UP000444721"/>
    </source>
</evidence>
<dbReference type="InterPro" id="IPR015943">
    <property type="entry name" value="WD40/YVTN_repeat-like_dom_sf"/>
</dbReference>
<dbReference type="InterPro" id="IPR001680">
    <property type="entry name" value="WD40_rpt"/>
</dbReference>